<feature type="coiled-coil region" evidence="1">
    <location>
        <begin position="44"/>
        <end position="71"/>
    </location>
</feature>
<keyword evidence="5" id="KW-1185">Reference proteome</keyword>
<feature type="chain" id="PRO_5040214613" evidence="3">
    <location>
        <begin position="23"/>
        <end position="169"/>
    </location>
</feature>
<evidence type="ECO:0000256" key="3">
    <source>
        <dbReference type="SAM" id="SignalP"/>
    </source>
</evidence>
<protein>
    <submittedName>
        <fullName evidence="4">Uncharacterized protein</fullName>
    </submittedName>
</protein>
<evidence type="ECO:0000256" key="2">
    <source>
        <dbReference type="SAM" id="MobiDB-lite"/>
    </source>
</evidence>
<dbReference type="EMBL" id="OU900098">
    <property type="protein sequence ID" value="CAG9862380.1"/>
    <property type="molecule type" value="Genomic_DNA"/>
</dbReference>
<name>A0A9N9XRN0_PHYSR</name>
<evidence type="ECO:0000313" key="4">
    <source>
        <dbReference type="EMBL" id="CAG9862380.1"/>
    </source>
</evidence>
<reference evidence="4" key="1">
    <citation type="submission" date="2022-01" db="EMBL/GenBank/DDBJ databases">
        <authorList>
            <person name="King R."/>
        </authorList>
    </citation>
    <scope>NUCLEOTIDE SEQUENCE</scope>
</reference>
<dbReference type="AlphaFoldDB" id="A0A9N9XRN0"/>
<dbReference type="Proteomes" id="UP001153712">
    <property type="component" value="Chromosome 5"/>
</dbReference>
<evidence type="ECO:0000256" key="1">
    <source>
        <dbReference type="SAM" id="Coils"/>
    </source>
</evidence>
<accession>A0A9N9XRN0</accession>
<proteinExistence type="predicted"/>
<feature type="region of interest" description="Disordered" evidence="2">
    <location>
        <begin position="119"/>
        <end position="140"/>
    </location>
</feature>
<feature type="region of interest" description="Disordered" evidence="2">
    <location>
        <begin position="74"/>
        <end position="103"/>
    </location>
</feature>
<feature type="compositionally biased region" description="Basic residues" evidence="2">
    <location>
        <begin position="76"/>
        <end position="87"/>
    </location>
</feature>
<evidence type="ECO:0000313" key="5">
    <source>
        <dbReference type="Proteomes" id="UP001153712"/>
    </source>
</evidence>
<sequence length="169" mass="20098">MNFSHLFLIALTVLAISGYANSNPEPRNDRTMKKRQEVLEVRRRQAEIEHKEDLKRRIAEFKARRRQKELDEVMKRHSALRHQRLAKSRADQNSMGRRRSSSRYLRGGKYPVARRNSPMVRKRQDPMGLGSMARRRQSGKFADQERFLPMPFAVKRLKTWPTGHYRAKR</sequence>
<keyword evidence="3" id="KW-0732">Signal</keyword>
<keyword evidence="1" id="KW-0175">Coiled coil</keyword>
<gene>
    <name evidence="4" type="ORF">PHYEVI_LOCUS8695</name>
</gene>
<organism evidence="4 5">
    <name type="scientific">Phyllotreta striolata</name>
    <name type="common">Striped flea beetle</name>
    <name type="synonym">Crioceris striolata</name>
    <dbReference type="NCBI Taxonomy" id="444603"/>
    <lineage>
        <taxon>Eukaryota</taxon>
        <taxon>Metazoa</taxon>
        <taxon>Ecdysozoa</taxon>
        <taxon>Arthropoda</taxon>
        <taxon>Hexapoda</taxon>
        <taxon>Insecta</taxon>
        <taxon>Pterygota</taxon>
        <taxon>Neoptera</taxon>
        <taxon>Endopterygota</taxon>
        <taxon>Coleoptera</taxon>
        <taxon>Polyphaga</taxon>
        <taxon>Cucujiformia</taxon>
        <taxon>Chrysomeloidea</taxon>
        <taxon>Chrysomelidae</taxon>
        <taxon>Galerucinae</taxon>
        <taxon>Alticini</taxon>
        <taxon>Phyllotreta</taxon>
    </lineage>
</organism>
<feature type="signal peptide" evidence="3">
    <location>
        <begin position="1"/>
        <end position="22"/>
    </location>
</feature>